<dbReference type="PRINTS" id="PR00598">
    <property type="entry name" value="HTHMARR"/>
</dbReference>
<dbReference type="InterPro" id="IPR036388">
    <property type="entry name" value="WH-like_DNA-bd_sf"/>
</dbReference>
<dbReference type="EMBL" id="FCOK02000013">
    <property type="protein sequence ID" value="SAL30444.1"/>
    <property type="molecule type" value="Genomic_DNA"/>
</dbReference>
<dbReference type="InterPro" id="IPR039422">
    <property type="entry name" value="MarR/SlyA-like"/>
</dbReference>
<dbReference type="SUPFAM" id="SSF46785">
    <property type="entry name" value="Winged helix' DNA-binding domain"/>
    <property type="match status" value="1"/>
</dbReference>
<dbReference type="AlphaFoldDB" id="A0A158GEA1"/>
<gene>
    <name evidence="2" type="ORF">AWB69_02495</name>
</gene>
<dbReference type="Proteomes" id="UP000054683">
    <property type="component" value="Unassembled WGS sequence"/>
</dbReference>
<sequence>MYYSFMKQASHLTNTAGYMLSKLGQAVTEEFAERLRKLGLRPRHCGLLAAIRSMPMTSQLALGRALNVVPSAIVPMIDDLEALDAIIRVPDEADRRRYAIQLTPKGAALLQQATAIALKLDDVMLDSLEKDERDTLRRLLEKLSVRPPGR</sequence>
<dbReference type="InterPro" id="IPR000835">
    <property type="entry name" value="HTH_MarR-typ"/>
</dbReference>
<protein>
    <submittedName>
        <fullName evidence="2">MarR family transcriptional regulator</fullName>
    </submittedName>
</protein>
<evidence type="ECO:0000313" key="3">
    <source>
        <dbReference type="Proteomes" id="UP000054683"/>
    </source>
</evidence>
<dbReference type="GO" id="GO:0006950">
    <property type="term" value="P:response to stress"/>
    <property type="evidence" value="ECO:0007669"/>
    <property type="project" value="TreeGrafter"/>
</dbReference>
<dbReference type="GO" id="GO:0003700">
    <property type="term" value="F:DNA-binding transcription factor activity"/>
    <property type="evidence" value="ECO:0007669"/>
    <property type="project" value="InterPro"/>
</dbReference>
<proteinExistence type="predicted"/>
<evidence type="ECO:0000259" key="1">
    <source>
        <dbReference type="PROSITE" id="PS50995"/>
    </source>
</evidence>
<dbReference type="Pfam" id="PF13463">
    <property type="entry name" value="HTH_27"/>
    <property type="match status" value="1"/>
</dbReference>
<name>A0A158GEA1_9BURK</name>
<reference evidence="2 3" key="1">
    <citation type="submission" date="2016-01" db="EMBL/GenBank/DDBJ databases">
        <authorList>
            <person name="Oliw E.H."/>
        </authorList>
    </citation>
    <scope>NUCLEOTIDE SEQUENCE [LARGE SCALE GENOMIC DNA]</scope>
    <source>
        <strain evidence="2">LMG 27134</strain>
    </source>
</reference>
<feature type="domain" description="HTH marR-type" evidence="1">
    <location>
        <begin position="13"/>
        <end position="145"/>
    </location>
</feature>
<dbReference type="PANTHER" id="PTHR33164">
    <property type="entry name" value="TRANSCRIPTIONAL REGULATOR, MARR FAMILY"/>
    <property type="match status" value="1"/>
</dbReference>
<organism evidence="2 3">
    <name type="scientific">Caballeronia udeis</name>
    <dbReference type="NCBI Taxonomy" id="1232866"/>
    <lineage>
        <taxon>Bacteria</taxon>
        <taxon>Pseudomonadati</taxon>
        <taxon>Pseudomonadota</taxon>
        <taxon>Betaproteobacteria</taxon>
        <taxon>Burkholderiales</taxon>
        <taxon>Burkholderiaceae</taxon>
        <taxon>Caballeronia</taxon>
    </lineage>
</organism>
<dbReference type="Gene3D" id="1.10.10.10">
    <property type="entry name" value="Winged helix-like DNA-binding domain superfamily/Winged helix DNA-binding domain"/>
    <property type="match status" value="1"/>
</dbReference>
<dbReference type="InterPro" id="IPR036390">
    <property type="entry name" value="WH_DNA-bd_sf"/>
</dbReference>
<dbReference type="SMART" id="SM00347">
    <property type="entry name" value="HTH_MARR"/>
    <property type="match status" value="1"/>
</dbReference>
<dbReference type="PANTHER" id="PTHR33164:SF43">
    <property type="entry name" value="HTH-TYPE TRANSCRIPTIONAL REPRESSOR YETL"/>
    <property type="match status" value="1"/>
</dbReference>
<evidence type="ECO:0000313" key="2">
    <source>
        <dbReference type="EMBL" id="SAL30444.1"/>
    </source>
</evidence>
<dbReference type="RefSeq" id="WP_062085150.1">
    <property type="nucleotide sequence ID" value="NZ_FCOK02000013.1"/>
</dbReference>
<dbReference type="PROSITE" id="PS50995">
    <property type="entry name" value="HTH_MARR_2"/>
    <property type="match status" value="1"/>
</dbReference>
<accession>A0A158GEA1</accession>